<dbReference type="AlphaFoldDB" id="X1GQW0"/>
<proteinExistence type="predicted"/>
<organism evidence="1">
    <name type="scientific">marine sediment metagenome</name>
    <dbReference type="NCBI Taxonomy" id="412755"/>
    <lineage>
        <taxon>unclassified sequences</taxon>
        <taxon>metagenomes</taxon>
        <taxon>ecological metagenomes</taxon>
    </lineage>
</organism>
<name>X1GQW0_9ZZZZ</name>
<reference evidence="1" key="1">
    <citation type="journal article" date="2014" name="Front. Microbiol.">
        <title>High frequency of phylogenetically diverse reductive dehalogenase-homologous genes in deep subseafloor sedimentary metagenomes.</title>
        <authorList>
            <person name="Kawai M."/>
            <person name="Futagami T."/>
            <person name="Toyoda A."/>
            <person name="Takaki Y."/>
            <person name="Nishi S."/>
            <person name="Hori S."/>
            <person name="Arai W."/>
            <person name="Tsubouchi T."/>
            <person name="Morono Y."/>
            <person name="Uchiyama I."/>
            <person name="Ito T."/>
            <person name="Fujiyama A."/>
            <person name="Inagaki F."/>
            <person name="Takami H."/>
        </authorList>
    </citation>
    <scope>NUCLEOTIDE SEQUENCE</scope>
    <source>
        <strain evidence="1">Expedition CK06-06</strain>
    </source>
</reference>
<gene>
    <name evidence="1" type="ORF">S03H2_12673</name>
</gene>
<comment type="caution">
    <text evidence="1">The sequence shown here is derived from an EMBL/GenBank/DDBJ whole genome shotgun (WGS) entry which is preliminary data.</text>
</comment>
<evidence type="ECO:0000313" key="1">
    <source>
        <dbReference type="EMBL" id="GAH47260.1"/>
    </source>
</evidence>
<sequence>MTGAEPYLRNINEQIVLAAWTNSDGITFEPFIDGRALGYRITECATGRVEYIVLSPTDVHEVNEANGATADTFVYAVDPKWAKKYDERTARETQSYSVIDYAEVVTYVNHFENESEDDE</sequence>
<dbReference type="EMBL" id="BARU01006441">
    <property type="protein sequence ID" value="GAH47260.1"/>
    <property type="molecule type" value="Genomic_DNA"/>
</dbReference>
<protein>
    <submittedName>
        <fullName evidence="1">Uncharacterized protein</fullName>
    </submittedName>
</protein>
<accession>X1GQW0</accession>